<dbReference type="InterPro" id="IPR050179">
    <property type="entry name" value="Trans_hexapeptide_repeat"/>
</dbReference>
<dbReference type="InterPro" id="IPR001451">
    <property type="entry name" value="Hexapep"/>
</dbReference>
<dbReference type="Pfam" id="PF00132">
    <property type="entry name" value="Hexapep"/>
    <property type="match status" value="2"/>
</dbReference>
<dbReference type="PANTHER" id="PTHR43300:SF4">
    <property type="entry name" value="ACYL-[ACYL-CARRIER-PROTEIN]--UDP-N-ACETYLGLUCOSAMINE O-ACYLTRANSFERASE"/>
    <property type="match status" value="1"/>
</dbReference>
<dbReference type="InterPro" id="IPR020019">
    <property type="entry name" value="AcTrfase_PglD-like"/>
</dbReference>
<dbReference type="Gene3D" id="2.160.10.10">
    <property type="entry name" value="Hexapeptide repeat proteins"/>
    <property type="match status" value="1"/>
</dbReference>
<sequence>MQKDRKLILIGDSAFAEVAHEYFTHDSPYEVVAFAVERAFLTRTELFGKPVVPLEELPERYAPADHSFYAALVYTQLNRLRARLYRAAKEMGYRPASYVSPRAFVWRNVELGEHCFVFENNVIQPFVKIGANVVLWSGNHIGHHSAIAEHCFISSHVVVSGFCTVGAHCFFGVNATLGNNVTVGADCLLGAGATVVKDVPADTLVRGTLSDLSKPISARRFSKVPEAA</sequence>
<keyword evidence="3" id="KW-1185">Reference proteome</keyword>
<reference evidence="3" key="1">
    <citation type="journal article" date="2023" name="Mar. Drugs">
        <title>Gemmata algarum, a Novel Planctomycete Isolated from an Algal Mat, Displays Antimicrobial Activity.</title>
        <authorList>
            <person name="Kumar G."/>
            <person name="Kallscheuer N."/>
            <person name="Kashif M."/>
            <person name="Ahamad S."/>
            <person name="Jagadeeshwari U."/>
            <person name="Pannikurungottu S."/>
            <person name="Haufschild T."/>
            <person name="Kabuu M."/>
            <person name="Sasikala C."/>
            <person name="Jogler C."/>
            <person name="Ramana C."/>
        </authorList>
    </citation>
    <scope>NUCLEOTIDE SEQUENCE [LARGE SCALE GENOMIC DNA]</scope>
    <source>
        <strain evidence="3">JC673</strain>
    </source>
</reference>
<evidence type="ECO:0000313" key="2">
    <source>
        <dbReference type="EMBL" id="MDY3559068.1"/>
    </source>
</evidence>
<evidence type="ECO:0000313" key="3">
    <source>
        <dbReference type="Proteomes" id="UP001272242"/>
    </source>
</evidence>
<comment type="similarity">
    <text evidence="1">Belongs to the transferase hexapeptide repeat family.</text>
</comment>
<dbReference type="Proteomes" id="UP001272242">
    <property type="component" value="Unassembled WGS sequence"/>
</dbReference>
<dbReference type="RefSeq" id="WP_320685893.1">
    <property type="nucleotide sequence ID" value="NZ_JAXBLV010000077.1"/>
</dbReference>
<dbReference type="SUPFAM" id="SSF51161">
    <property type="entry name" value="Trimeric LpxA-like enzymes"/>
    <property type="match status" value="1"/>
</dbReference>
<dbReference type="CDD" id="cd03360">
    <property type="entry name" value="LbH_AT_putative"/>
    <property type="match status" value="1"/>
</dbReference>
<protein>
    <submittedName>
        <fullName evidence="2">Acetyltransferase</fullName>
    </submittedName>
</protein>
<dbReference type="NCBIfam" id="TIGR03570">
    <property type="entry name" value="NeuD_NnaD"/>
    <property type="match status" value="1"/>
</dbReference>
<dbReference type="PANTHER" id="PTHR43300">
    <property type="entry name" value="ACETYLTRANSFERASE"/>
    <property type="match status" value="1"/>
</dbReference>
<gene>
    <name evidence="2" type="ORF">R5W23_006258</name>
</gene>
<proteinExistence type="inferred from homology"/>
<dbReference type="InterPro" id="IPR011004">
    <property type="entry name" value="Trimer_LpxA-like_sf"/>
</dbReference>
<comment type="caution">
    <text evidence="2">The sequence shown here is derived from an EMBL/GenBank/DDBJ whole genome shotgun (WGS) entry which is preliminary data.</text>
</comment>
<dbReference type="EMBL" id="JAXBLV010000077">
    <property type="protein sequence ID" value="MDY3559068.1"/>
    <property type="molecule type" value="Genomic_DNA"/>
</dbReference>
<organism evidence="2 3">
    <name type="scientific">Gemmata algarum</name>
    <dbReference type="NCBI Taxonomy" id="2975278"/>
    <lineage>
        <taxon>Bacteria</taxon>
        <taxon>Pseudomonadati</taxon>
        <taxon>Planctomycetota</taxon>
        <taxon>Planctomycetia</taxon>
        <taxon>Gemmatales</taxon>
        <taxon>Gemmataceae</taxon>
        <taxon>Gemmata</taxon>
    </lineage>
</organism>
<accession>A0ABU5EUT9</accession>
<name>A0ABU5EUT9_9BACT</name>
<evidence type="ECO:0000256" key="1">
    <source>
        <dbReference type="ARBA" id="ARBA00007274"/>
    </source>
</evidence>